<feature type="region of interest" description="Disordered" evidence="1">
    <location>
        <begin position="120"/>
        <end position="216"/>
    </location>
</feature>
<dbReference type="EMBL" id="CAWUHD010000063">
    <property type="protein sequence ID" value="CAK7225982.1"/>
    <property type="molecule type" value="Genomic_DNA"/>
</dbReference>
<sequence length="454" mass="48857">MRDASVQDTTTPRHGGDGGGVNHIFRGALNHSYSGNANGLYNRSFSTGTYNSVTGHSYITTHGTPNGIGNSPVNGMAGVNGNDAREQFTRPSEPCLFPGCTTPACQTAPFCTQHLTRISSKAQNAPRQKMVETQPNGSGNLKNGSTTNGAESILTPAESPPNLWTAHDPRKRPRTDYMDNTQQANGNPPQQDRVAESTASGSNSAELASGPSSSSRLGLRLSLLRRIEDRKREKAANGDGAHPSPIAPMTFSLDTYIYNQGSEVAPLPPPPDVVIAPKDKLEAVSAAVSAMLPSTYSSRPSTSSGKPEFVYAHIDPRVHWTRIRPKDWHEAKQKEIAARGGRKANFGKAAQRAAVARRQDAALVADSLTKSIVESTEANEGGSSTRSAKQTRAASKPVDPLPPRQWPSVWKGEMPSDVIHNKEWVSMLSKFAQDEDARKTKRVTKSGSRSKSRQ</sequence>
<protein>
    <submittedName>
        <fullName evidence="2">Uncharacterized protein</fullName>
    </submittedName>
</protein>
<comment type="caution">
    <text evidence="2">The sequence shown here is derived from an EMBL/GenBank/DDBJ whole genome shotgun (WGS) entry which is preliminary data.</text>
</comment>
<name>A0ABP0C1V9_9PEZI</name>
<feature type="compositionally biased region" description="Polar residues" evidence="1">
    <location>
        <begin position="120"/>
        <end position="150"/>
    </location>
</feature>
<feature type="region of interest" description="Disordered" evidence="1">
    <location>
        <begin position="375"/>
        <end position="412"/>
    </location>
</feature>
<feature type="compositionally biased region" description="Basic residues" evidence="1">
    <location>
        <begin position="439"/>
        <end position="454"/>
    </location>
</feature>
<feature type="compositionally biased region" description="Polar residues" evidence="1">
    <location>
        <begin position="375"/>
        <end position="393"/>
    </location>
</feature>
<reference evidence="2 3" key="1">
    <citation type="submission" date="2024-01" db="EMBL/GenBank/DDBJ databases">
        <authorList>
            <person name="Allen C."/>
            <person name="Tagirdzhanova G."/>
        </authorList>
    </citation>
    <scope>NUCLEOTIDE SEQUENCE [LARGE SCALE GENOMIC DNA]</scope>
</reference>
<keyword evidence="3" id="KW-1185">Reference proteome</keyword>
<gene>
    <name evidence="2" type="ORF">SEUCBS140593_006087</name>
</gene>
<proteinExistence type="predicted"/>
<feature type="compositionally biased region" description="Polar residues" evidence="1">
    <location>
        <begin position="1"/>
        <end position="12"/>
    </location>
</feature>
<feature type="compositionally biased region" description="Polar residues" evidence="1">
    <location>
        <begin position="197"/>
        <end position="206"/>
    </location>
</feature>
<evidence type="ECO:0000256" key="1">
    <source>
        <dbReference type="SAM" id="MobiDB-lite"/>
    </source>
</evidence>
<organism evidence="2 3">
    <name type="scientific">Sporothrix eucalyptigena</name>
    <dbReference type="NCBI Taxonomy" id="1812306"/>
    <lineage>
        <taxon>Eukaryota</taxon>
        <taxon>Fungi</taxon>
        <taxon>Dikarya</taxon>
        <taxon>Ascomycota</taxon>
        <taxon>Pezizomycotina</taxon>
        <taxon>Sordariomycetes</taxon>
        <taxon>Sordariomycetidae</taxon>
        <taxon>Ophiostomatales</taxon>
        <taxon>Ophiostomataceae</taxon>
        <taxon>Sporothrix</taxon>
    </lineage>
</organism>
<evidence type="ECO:0000313" key="2">
    <source>
        <dbReference type="EMBL" id="CAK7225982.1"/>
    </source>
</evidence>
<feature type="region of interest" description="Disordered" evidence="1">
    <location>
        <begin position="431"/>
        <end position="454"/>
    </location>
</feature>
<feature type="region of interest" description="Disordered" evidence="1">
    <location>
        <begin position="1"/>
        <end position="22"/>
    </location>
</feature>
<feature type="compositionally biased region" description="Polar residues" evidence="1">
    <location>
        <begin position="178"/>
        <end position="190"/>
    </location>
</feature>
<evidence type="ECO:0000313" key="3">
    <source>
        <dbReference type="Proteomes" id="UP001642482"/>
    </source>
</evidence>
<dbReference type="Proteomes" id="UP001642482">
    <property type="component" value="Unassembled WGS sequence"/>
</dbReference>
<accession>A0ABP0C1V9</accession>
<feature type="compositionally biased region" description="Low complexity" evidence="1">
    <location>
        <begin position="207"/>
        <end position="216"/>
    </location>
</feature>